<comment type="caution">
    <text evidence="1">The sequence shown here is derived from an EMBL/GenBank/DDBJ whole genome shotgun (WGS) entry which is preliminary data.</text>
</comment>
<protein>
    <submittedName>
        <fullName evidence="1">Uncharacterized protein</fullName>
    </submittedName>
</protein>
<dbReference type="EMBL" id="AVOT02027743">
    <property type="protein sequence ID" value="MBW0519947.1"/>
    <property type="molecule type" value="Genomic_DNA"/>
</dbReference>
<proteinExistence type="predicted"/>
<sequence length="86" mass="9902">MIQTLKNMVRIFCAYGLELKECDGFTHDWRTILLALEWAYKTSIHTSTNETPSILEKGCNLRLTQDSLRKDLVTIHPTAASFKQML</sequence>
<keyword evidence="2" id="KW-1185">Reference proteome</keyword>
<dbReference type="AlphaFoldDB" id="A0A9Q3EM27"/>
<dbReference type="InterPro" id="IPR036397">
    <property type="entry name" value="RNaseH_sf"/>
</dbReference>
<dbReference type="GO" id="GO:0003676">
    <property type="term" value="F:nucleic acid binding"/>
    <property type="evidence" value="ECO:0007669"/>
    <property type="project" value="InterPro"/>
</dbReference>
<accession>A0A9Q3EM27</accession>
<evidence type="ECO:0000313" key="1">
    <source>
        <dbReference type="EMBL" id="MBW0519947.1"/>
    </source>
</evidence>
<organism evidence="1 2">
    <name type="scientific">Austropuccinia psidii MF-1</name>
    <dbReference type="NCBI Taxonomy" id="1389203"/>
    <lineage>
        <taxon>Eukaryota</taxon>
        <taxon>Fungi</taxon>
        <taxon>Dikarya</taxon>
        <taxon>Basidiomycota</taxon>
        <taxon>Pucciniomycotina</taxon>
        <taxon>Pucciniomycetes</taxon>
        <taxon>Pucciniales</taxon>
        <taxon>Sphaerophragmiaceae</taxon>
        <taxon>Austropuccinia</taxon>
    </lineage>
</organism>
<evidence type="ECO:0000313" key="2">
    <source>
        <dbReference type="Proteomes" id="UP000765509"/>
    </source>
</evidence>
<gene>
    <name evidence="1" type="ORF">O181_059662</name>
</gene>
<dbReference type="Gene3D" id="3.30.420.10">
    <property type="entry name" value="Ribonuclease H-like superfamily/Ribonuclease H"/>
    <property type="match status" value="1"/>
</dbReference>
<reference evidence="1" key="1">
    <citation type="submission" date="2021-03" db="EMBL/GenBank/DDBJ databases">
        <title>Draft genome sequence of rust myrtle Austropuccinia psidii MF-1, a brazilian biotype.</title>
        <authorList>
            <person name="Quecine M.C."/>
            <person name="Pachon D.M.R."/>
            <person name="Bonatelli M.L."/>
            <person name="Correr F.H."/>
            <person name="Franceschini L.M."/>
            <person name="Leite T.F."/>
            <person name="Margarido G.R.A."/>
            <person name="Almeida C.A."/>
            <person name="Ferrarezi J.A."/>
            <person name="Labate C.A."/>
        </authorList>
    </citation>
    <scope>NUCLEOTIDE SEQUENCE</scope>
    <source>
        <strain evidence="1">MF-1</strain>
    </source>
</reference>
<dbReference type="Proteomes" id="UP000765509">
    <property type="component" value="Unassembled WGS sequence"/>
</dbReference>
<dbReference type="OrthoDB" id="2595244at2759"/>
<name>A0A9Q3EM27_9BASI</name>